<dbReference type="EMBL" id="OX458333">
    <property type="protein sequence ID" value="CAI8897231.1"/>
    <property type="molecule type" value="Genomic_DNA"/>
</dbReference>
<sequence>MQTPVLILPGIGGSGPEHWQTRWEIKHPEIRRVQQDEWNAPVCRNWIERLETAVSKSGPRTVLVAHSLGCLLVAHWATRTRHSIRGALLVAPPDPAMPCFPRRAVGFTPVPLRPLAFPSTLVASPDDPYASPEYARRCAAAWGSRFVEIAPCGHINASSGLGDWEEGLELLRGLLEDWKPTQ</sequence>
<reference evidence="1 2" key="1">
    <citation type="submission" date="2023-03" db="EMBL/GenBank/DDBJ databases">
        <authorList>
            <person name="Pearce D."/>
        </authorList>
    </citation>
    <scope>NUCLEOTIDE SEQUENCE [LARGE SCALE GENOMIC DNA]</scope>
    <source>
        <strain evidence="1">Msz</strain>
    </source>
</reference>
<dbReference type="Proteomes" id="UP001162030">
    <property type="component" value="Chromosome"/>
</dbReference>
<gene>
    <name evidence="1" type="ORF">MSZNOR_3366</name>
</gene>
<dbReference type="InterPro" id="IPR010662">
    <property type="entry name" value="RBBP9/YdeN"/>
</dbReference>
<evidence type="ECO:0000313" key="2">
    <source>
        <dbReference type="Proteomes" id="UP001162030"/>
    </source>
</evidence>
<evidence type="ECO:0008006" key="3">
    <source>
        <dbReference type="Google" id="ProtNLM"/>
    </source>
</evidence>
<dbReference type="Gene3D" id="3.40.50.1820">
    <property type="entry name" value="alpha/beta hydrolase"/>
    <property type="match status" value="1"/>
</dbReference>
<accession>A0ABM9I518</accession>
<protein>
    <recommendedName>
        <fullName evidence="3">Alpha/beta hydrolase</fullName>
    </recommendedName>
</protein>
<name>A0ABM9I518_9GAMM</name>
<dbReference type="Pfam" id="PF06821">
    <property type="entry name" value="Ser_hydrolase"/>
    <property type="match status" value="1"/>
</dbReference>
<dbReference type="InterPro" id="IPR029058">
    <property type="entry name" value="AB_hydrolase_fold"/>
</dbReference>
<keyword evidence="2" id="KW-1185">Reference proteome</keyword>
<dbReference type="RefSeq" id="WP_026610954.1">
    <property type="nucleotide sequence ID" value="NZ_OX458333.1"/>
</dbReference>
<proteinExistence type="predicted"/>
<evidence type="ECO:0000313" key="1">
    <source>
        <dbReference type="EMBL" id="CAI8897231.1"/>
    </source>
</evidence>
<dbReference type="SUPFAM" id="SSF53474">
    <property type="entry name" value="alpha/beta-Hydrolases"/>
    <property type="match status" value="1"/>
</dbReference>
<organism evidence="1 2">
    <name type="scientific">Methylocaldum szegediense</name>
    <dbReference type="NCBI Taxonomy" id="73780"/>
    <lineage>
        <taxon>Bacteria</taxon>
        <taxon>Pseudomonadati</taxon>
        <taxon>Pseudomonadota</taxon>
        <taxon>Gammaproteobacteria</taxon>
        <taxon>Methylococcales</taxon>
        <taxon>Methylococcaceae</taxon>
        <taxon>Methylocaldum</taxon>
    </lineage>
</organism>